<dbReference type="Proteomes" id="UP000283509">
    <property type="component" value="Unassembled WGS sequence"/>
</dbReference>
<organism evidence="2 3">
    <name type="scientific">Penaeus vannamei</name>
    <name type="common">Whiteleg shrimp</name>
    <name type="synonym">Litopenaeus vannamei</name>
    <dbReference type="NCBI Taxonomy" id="6689"/>
    <lineage>
        <taxon>Eukaryota</taxon>
        <taxon>Metazoa</taxon>
        <taxon>Ecdysozoa</taxon>
        <taxon>Arthropoda</taxon>
        <taxon>Crustacea</taxon>
        <taxon>Multicrustacea</taxon>
        <taxon>Malacostraca</taxon>
        <taxon>Eumalacostraca</taxon>
        <taxon>Eucarida</taxon>
        <taxon>Decapoda</taxon>
        <taxon>Dendrobranchiata</taxon>
        <taxon>Penaeoidea</taxon>
        <taxon>Penaeidae</taxon>
        <taxon>Penaeus</taxon>
    </lineage>
</organism>
<evidence type="ECO:0000313" key="3">
    <source>
        <dbReference type="Proteomes" id="UP000283509"/>
    </source>
</evidence>
<accession>A0A3R7MUA0</accession>
<sequence>MMILGPKKLTQKLLRNTLPYTITPPPPSPSTPPNQFLFPPLSPSLYPYPPPPASLHSLPSYPPFPIYTHPLLPSPPPLLSPTYLLPHSLPPPPPIHTLSYPPLHLNTHSLLPPLYNHSPPPSLPYTSLSLLPSLPLTHLYSPLPPPPFLSHTQRPSAQFKESGGNRRRGSQSVQGGRPDYTRQDEDPPCNCSPSGNPDDGPPCSRRALLQDKSAHGILRLQEPIPEILGSLEAPSGRSLLARLRHRRLHQERINQ</sequence>
<name>A0A3R7MUA0_PENVA</name>
<evidence type="ECO:0000313" key="2">
    <source>
        <dbReference type="EMBL" id="ROT86040.1"/>
    </source>
</evidence>
<proteinExistence type="predicted"/>
<feature type="region of interest" description="Disordered" evidence="1">
    <location>
        <begin position="145"/>
        <end position="206"/>
    </location>
</feature>
<reference evidence="2 3" key="1">
    <citation type="submission" date="2018-04" db="EMBL/GenBank/DDBJ databases">
        <authorList>
            <person name="Zhang X."/>
            <person name="Yuan J."/>
            <person name="Li F."/>
            <person name="Xiang J."/>
        </authorList>
    </citation>
    <scope>NUCLEOTIDE SEQUENCE [LARGE SCALE GENOMIC DNA]</scope>
    <source>
        <tissue evidence="2">Muscle</tissue>
    </source>
</reference>
<reference evidence="2 3" key="2">
    <citation type="submission" date="2019-01" db="EMBL/GenBank/DDBJ databases">
        <title>The decoding of complex shrimp genome reveals the adaptation for benthos swimmer, frequently molting mechanism and breeding impact on genome.</title>
        <authorList>
            <person name="Sun Y."/>
            <person name="Gao Y."/>
            <person name="Yu Y."/>
        </authorList>
    </citation>
    <scope>NUCLEOTIDE SEQUENCE [LARGE SCALE GENOMIC DNA]</scope>
    <source>
        <tissue evidence="2">Muscle</tissue>
    </source>
</reference>
<keyword evidence="3" id="KW-1185">Reference proteome</keyword>
<protein>
    <submittedName>
        <fullName evidence="2">Uncharacterized protein</fullName>
    </submittedName>
</protein>
<gene>
    <name evidence="2" type="ORF">C7M84_015228</name>
</gene>
<dbReference type="AlphaFoldDB" id="A0A3R7MUA0"/>
<dbReference type="EMBL" id="QCYY01000029">
    <property type="protein sequence ID" value="ROT86040.1"/>
    <property type="molecule type" value="Genomic_DNA"/>
</dbReference>
<comment type="caution">
    <text evidence="2">The sequence shown here is derived from an EMBL/GenBank/DDBJ whole genome shotgun (WGS) entry which is preliminary data.</text>
</comment>
<evidence type="ECO:0000256" key="1">
    <source>
        <dbReference type="SAM" id="MobiDB-lite"/>
    </source>
</evidence>